<feature type="domain" description="Gfo/Idh/MocA-like oxidoreductase bacterial type C-terminal" evidence="4">
    <location>
        <begin position="195"/>
        <end position="263"/>
    </location>
</feature>
<gene>
    <name evidence="5" type="primary">iolG_4</name>
    <name evidence="5" type="ORF">Mal48_18560</name>
</gene>
<evidence type="ECO:0000259" key="3">
    <source>
        <dbReference type="Pfam" id="PF01408"/>
    </source>
</evidence>
<name>A0A517QLV6_9PLAN</name>
<dbReference type="Pfam" id="PF19051">
    <property type="entry name" value="GFO_IDH_MocA_C2"/>
    <property type="match status" value="2"/>
</dbReference>
<feature type="domain" description="Gfo/Idh/MocA-like oxidoreductase bacterial type C-terminal" evidence="4">
    <location>
        <begin position="368"/>
        <end position="438"/>
    </location>
</feature>
<evidence type="ECO:0000313" key="6">
    <source>
        <dbReference type="Proteomes" id="UP000315724"/>
    </source>
</evidence>
<sequence length="442" mass="49256" precursor="true">MKINRRNFLSTSAATTAALSFGAPYVHAESKAKKYRTALIGSGWWGTNILIEAIKAEKSKVVALCDVDMSQAEVCADEISALTDDEPKLYSDYREMLEKEDVEIVIIATPDHWHALNTIDSLKAGAHVFLEKPTGHTVKESRAIVKATEQADGIVQVGLHRRIGPHHVSGMEFLKSGQVGDIGLVRMFVHGGGGKESSTPNSQPPKDLDWEMYCGPAPLRPFNRKIHPGGFRHFLDYANGTLGDWGVHWLDQVLWWTDEKAPKRIYSTGGRPVRGEAVNNESGQTSDAPDHQSAVYEFETFTATWEHHRFGGKGAEPHPYGCYFYGTNGVFHMGWRDGWTFYPSKGGQKPVHQAPKFDNEKDGHNVPPLWQDFLDCIETGRTPVASAEIGHLATNLSLLGMLSFKLGRSIDWDGEKEIIPGDDEANALLRREYRGEWKYPEV</sequence>
<dbReference type="EC" id="1.1.1.18" evidence="5"/>
<dbReference type="GO" id="GO:0000166">
    <property type="term" value="F:nucleotide binding"/>
    <property type="evidence" value="ECO:0007669"/>
    <property type="project" value="InterPro"/>
</dbReference>
<dbReference type="KEGG" id="tpol:Mal48_18560"/>
<evidence type="ECO:0000256" key="2">
    <source>
        <dbReference type="SAM" id="SignalP"/>
    </source>
</evidence>
<dbReference type="GO" id="GO:0050112">
    <property type="term" value="F:inositol 2-dehydrogenase (NAD+) activity"/>
    <property type="evidence" value="ECO:0007669"/>
    <property type="project" value="UniProtKB-EC"/>
</dbReference>
<dbReference type="Pfam" id="PF01408">
    <property type="entry name" value="GFO_IDH_MocA"/>
    <property type="match status" value="1"/>
</dbReference>
<accession>A0A517QLV6</accession>
<dbReference type="SUPFAM" id="SSF55347">
    <property type="entry name" value="Glyceraldehyde-3-phosphate dehydrogenase-like, C-terminal domain"/>
    <property type="match status" value="1"/>
</dbReference>
<dbReference type="Gene3D" id="3.40.50.720">
    <property type="entry name" value="NAD(P)-binding Rossmann-like Domain"/>
    <property type="match status" value="1"/>
</dbReference>
<dbReference type="InterPro" id="IPR043906">
    <property type="entry name" value="Gfo/Idh/MocA_OxRdtase_bact_C"/>
</dbReference>
<dbReference type="AlphaFoldDB" id="A0A517QLV6"/>
<evidence type="ECO:0000313" key="5">
    <source>
        <dbReference type="EMBL" id="QDT32609.1"/>
    </source>
</evidence>
<dbReference type="Gene3D" id="3.30.360.10">
    <property type="entry name" value="Dihydrodipicolinate Reductase, domain 2"/>
    <property type="match status" value="1"/>
</dbReference>
<keyword evidence="2" id="KW-0732">Signal</keyword>
<evidence type="ECO:0000256" key="1">
    <source>
        <dbReference type="SAM" id="MobiDB-lite"/>
    </source>
</evidence>
<proteinExistence type="predicted"/>
<feature type="region of interest" description="Disordered" evidence="1">
    <location>
        <begin position="272"/>
        <end position="291"/>
    </location>
</feature>
<feature type="domain" description="Gfo/Idh/MocA-like oxidoreductase N-terminal" evidence="3">
    <location>
        <begin position="36"/>
        <end position="158"/>
    </location>
</feature>
<dbReference type="InterPro" id="IPR019546">
    <property type="entry name" value="TAT_signal_bac_arc"/>
</dbReference>
<evidence type="ECO:0000259" key="4">
    <source>
        <dbReference type="Pfam" id="PF19051"/>
    </source>
</evidence>
<dbReference type="SUPFAM" id="SSF51735">
    <property type="entry name" value="NAD(P)-binding Rossmann-fold domains"/>
    <property type="match status" value="1"/>
</dbReference>
<dbReference type="PANTHER" id="PTHR43818:SF5">
    <property type="entry name" value="OXIDOREDUCTASE FAMILY PROTEIN"/>
    <property type="match status" value="1"/>
</dbReference>
<dbReference type="NCBIfam" id="TIGR01409">
    <property type="entry name" value="TAT_signal_seq"/>
    <property type="match status" value="1"/>
</dbReference>
<reference evidence="5 6" key="1">
    <citation type="submission" date="2019-02" db="EMBL/GenBank/DDBJ databases">
        <title>Deep-cultivation of Planctomycetes and their phenomic and genomic characterization uncovers novel biology.</title>
        <authorList>
            <person name="Wiegand S."/>
            <person name="Jogler M."/>
            <person name="Boedeker C."/>
            <person name="Pinto D."/>
            <person name="Vollmers J."/>
            <person name="Rivas-Marin E."/>
            <person name="Kohn T."/>
            <person name="Peeters S.H."/>
            <person name="Heuer A."/>
            <person name="Rast P."/>
            <person name="Oberbeckmann S."/>
            <person name="Bunk B."/>
            <person name="Jeske O."/>
            <person name="Meyerdierks A."/>
            <person name="Storesund J.E."/>
            <person name="Kallscheuer N."/>
            <person name="Luecker S."/>
            <person name="Lage O.M."/>
            <person name="Pohl T."/>
            <person name="Merkel B.J."/>
            <person name="Hornburger P."/>
            <person name="Mueller R.-W."/>
            <person name="Bruemmer F."/>
            <person name="Labrenz M."/>
            <person name="Spormann A.M."/>
            <person name="Op den Camp H."/>
            <person name="Overmann J."/>
            <person name="Amann R."/>
            <person name="Jetten M.S.M."/>
            <person name="Mascher T."/>
            <person name="Medema M.H."/>
            <person name="Devos D.P."/>
            <person name="Kaster A.-K."/>
            <person name="Ovreas L."/>
            <person name="Rohde M."/>
            <person name="Galperin M.Y."/>
            <person name="Jogler C."/>
        </authorList>
    </citation>
    <scope>NUCLEOTIDE SEQUENCE [LARGE SCALE GENOMIC DNA]</scope>
    <source>
        <strain evidence="5 6">Mal48</strain>
    </source>
</reference>
<keyword evidence="6" id="KW-1185">Reference proteome</keyword>
<dbReference type="InterPro" id="IPR050463">
    <property type="entry name" value="Gfo/Idh/MocA_oxidrdct_glycsds"/>
</dbReference>
<feature type="chain" id="PRO_5022129272" evidence="2">
    <location>
        <begin position="29"/>
        <end position="442"/>
    </location>
</feature>
<dbReference type="EMBL" id="CP036267">
    <property type="protein sequence ID" value="QDT32609.1"/>
    <property type="molecule type" value="Genomic_DNA"/>
</dbReference>
<feature type="signal peptide" evidence="2">
    <location>
        <begin position="1"/>
        <end position="28"/>
    </location>
</feature>
<dbReference type="InterPro" id="IPR006311">
    <property type="entry name" value="TAT_signal"/>
</dbReference>
<dbReference type="PROSITE" id="PS51318">
    <property type="entry name" value="TAT"/>
    <property type="match status" value="1"/>
</dbReference>
<organism evidence="5 6">
    <name type="scientific">Thalassoglobus polymorphus</name>
    <dbReference type="NCBI Taxonomy" id="2527994"/>
    <lineage>
        <taxon>Bacteria</taxon>
        <taxon>Pseudomonadati</taxon>
        <taxon>Planctomycetota</taxon>
        <taxon>Planctomycetia</taxon>
        <taxon>Planctomycetales</taxon>
        <taxon>Planctomycetaceae</taxon>
        <taxon>Thalassoglobus</taxon>
    </lineage>
</organism>
<dbReference type="InterPro" id="IPR000683">
    <property type="entry name" value="Gfo/Idh/MocA-like_OxRdtase_N"/>
</dbReference>
<protein>
    <submittedName>
        <fullName evidence="5">Inositol 2-dehydrogenase</fullName>
        <ecNumber evidence="5">1.1.1.18</ecNumber>
    </submittedName>
</protein>
<keyword evidence="5" id="KW-0560">Oxidoreductase</keyword>
<dbReference type="Proteomes" id="UP000315724">
    <property type="component" value="Chromosome"/>
</dbReference>
<dbReference type="PANTHER" id="PTHR43818">
    <property type="entry name" value="BCDNA.GH03377"/>
    <property type="match status" value="1"/>
</dbReference>
<dbReference type="InterPro" id="IPR036291">
    <property type="entry name" value="NAD(P)-bd_dom_sf"/>
</dbReference>